<feature type="region of interest" description="Disordered" evidence="1">
    <location>
        <begin position="582"/>
        <end position="601"/>
    </location>
</feature>
<evidence type="ECO:0000259" key="2">
    <source>
        <dbReference type="Pfam" id="PF13966"/>
    </source>
</evidence>
<dbReference type="InterPro" id="IPR026960">
    <property type="entry name" value="RVT-Znf"/>
</dbReference>
<keyword evidence="4" id="KW-1185">Reference proteome</keyword>
<organism evidence="3 4">
    <name type="scientific">Brassica oleracea var. oleracea</name>
    <dbReference type="NCBI Taxonomy" id="109376"/>
    <lineage>
        <taxon>Eukaryota</taxon>
        <taxon>Viridiplantae</taxon>
        <taxon>Streptophyta</taxon>
        <taxon>Embryophyta</taxon>
        <taxon>Tracheophyta</taxon>
        <taxon>Spermatophyta</taxon>
        <taxon>Magnoliopsida</taxon>
        <taxon>eudicotyledons</taxon>
        <taxon>Gunneridae</taxon>
        <taxon>Pentapetalae</taxon>
        <taxon>rosids</taxon>
        <taxon>malvids</taxon>
        <taxon>Brassicales</taxon>
        <taxon>Brassicaceae</taxon>
        <taxon>Brassiceae</taxon>
        <taxon>Brassica</taxon>
    </lineage>
</organism>
<evidence type="ECO:0000313" key="3">
    <source>
        <dbReference type="EnsemblPlants" id="Bo5g084010.1"/>
    </source>
</evidence>
<dbReference type="PANTHER" id="PTHR35046">
    <property type="entry name" value="ZINC KNUCKLE (CCHC-TYPE) FAMILY PROTEIN"/>
    <property type="match status" value="1"/>
</dbReference>
<name>A0A0D3CGC9_BRAOL</name>
<dbReference type="Proteomes" id="UP000032141">
    <property type="component" value="Chromosome C5"/>
</dbReference>
<feature type="domain" description="Reverse transcriptase zinc-binding" evidence="2">
    <location>
        <begin position="54"/>
        <end position="121"/>
    </location>
</feature>
<reference evidence="3 4" key="1">
    <citation type="journal article" date="2014" name="Genome Biol.">
        <title>Transcriptome and methylome profiling reveals relics of genome dominance in the mesopolyploid Brassica oleracea.</title>
        <authorList>
            <person name="Parkin I.A."/>
            <person name="Koh C."/>
            <person name="Tang H."/>
            <person name="Robinson S.J."/>
            <person name="Kagale S."/>
            <person name="Clarke W.E."/>
            <person name="Town C.D."/>
            <person name="Nixon J."/>
            <person name="Krishnakumar V."/>
            <person name="Bidwell S.L."/>
            <person name="Denoeud F."/>
            <person name="Belcram H."/>
            <person name="Links M.G."/>
            <person name="Just J."/>
            <person name="Clarke C."/>
            <person name="Bender T."/>
            <person name="Huebert T."/>
            <person name="Mason A.S."/>
            <person name="Pires J.C."/>
            <person name="Barker G."/>
            <person name="Moore J."/>
            <person name="Walley P.G."/>
            <person name="Manoli S."/>
            <person name="Batley J."/>
            <person name="Edwards D."/>
            <person name="Nelson M.N."/>
            <person name="Wang X."/>
            <person name="Paterson A.H."/>
            <person name="King G."/>
            <person name="Bancroft I."/>
            <person name="Chalhoub B."/>
            <person name="Sharpe A.G."/>
        </authorList>
    </citation>
    <scope>NUCLEOTIDE SEQUENCE</scope>
    <source>
        <strain evidence="3 4">cv. TO1000</strain>
    </source>
</reference>
<dbReference type="Pfam" id="PF13966">
    <property type="entry name" value="zf-RVT"/>
    <property type="match status" value="1"/>
</dbReference>
<dbReference type="Gramene" id="Bo5g084010.1">
    <property type="protein sequence ID" value="Bo5g084010.1"/>
    <property type="gene ID" value="Bo5g084010"/>
</dbReference>
<evidence type="ECO:0000256" key="1">
    <source>
        <dbReference type="SAM" id="MobiDB-lite"/>
    </source>
</evidence>
<sequence length="1015" mass="117791">MIPSLAISPSHRRDTFCWSYTKNIHYTVKSGYWVSTNLMRDEEDIEVLQPSITKLQAFAWKVNAPQKICHLIWQIISGHVAITRNLVRRNMRCDNYCPRCGVPEETVTHAIFECPPALQAWELSSTPSSSQIFPVSSIYANMNYLFWRKNGILEPENDRDPYPWIIWYIWKARNDKLFRGIDIDLLELVRYAESECQTWYNARDTVPVPPHVQIDEETQALSLGNICMVDGSWTSTAHKEDKRGTGVTLISSILKNMKSRREGARKWILTRPDELYGKLKGLIHEVLDREKAMGLDVAFIKHGLTLNNHGRPVTTLIDKEMDRMKLVRQEMEWEIQSDREMDWSNRHMRELSWKWKIENQSRNWNMMRTFIIQMSIRSSLVGPGTRWIEPKKELFEKGLYRPKKKHDEKAEQPATRKLLQGKRKEIKIPLFYGEFDPDTYPEWEKDVDFLFNFHNHTEEKKLHLATTGLRGYAFDWWYQIANNRKRCGELQISSWYEMKSVMKKRFVAKRYGQTDLERLPIQSRSSQARVRLSREEPQNCYDREAQRKPQLLQTHLDYLDNMQSTQFKENLRNMIAESLTAVTKKKPQQRPVPRPASGDDELTCYQKAPVEEKEKIAAKPAVKIPEIEPALAIPFQGEHSAIQLQLEEHVPGALCGLIHDQNKVKEEEELDEALVVHKELLETLIEQGGFIRSFSCDLLIQPFVCVQFNLVEHLRFFKGLQHFVFEPGGSFSVSIRSNNNLVQKTISYKLDLQGFFTPEKQDLRSNLFEGREDGVILSICSKNRGETGGNTPLIRPITDQNQLRSTKQKLAVVKKMPKLENEYGDQTTRPPDQKDVKLRVHGLMFMRRTWVGSSWREAFNSKLNKVEKSSALEVICSEESSKMLLRHEEGLQSFVFHPGETREVMIYLMARSGTLELNYQGSIILQSLDLRTNPFKGGGDANKVPHMLGYLALTFQLVPACLKLSSIDQTLSKLLLAYPDSSWRVSLSKWMQAWEESLTWSGKQVYLGLSIWTSP</sequence>
<proteinExistence type="predicted"/>
<dbReference type="HOGENOM" id="CLU_297066_0_0_1"/>
<dbReference type="EnsemblPlants" id="Bo5g084010.1">
    <property type="protein sequence ID" value="Bo5g084010.1"/>
    <property type="gene ID" value="Bo5g084010"/>
</dbReference>
<dbReference type="AlphaFoldDB" id="A0A0D3CGC9"/>
<protein>
    <recommendedName>
        <fullName evidence="2">Reverse transcriptase zinc-binding domain-containing protein</fullName>
    </recommendedName>
</protein>
<dbReference type="PANTHER" id="PTHR35046:SF19">
    <property type="entry name" value="OS08G0315200 PROTEIN"/>
    <property type="match status" value="1"/>
</dbReference>
<dbReference type="eggNOG" id="KOG1075">
    <property type="taxonomic scope" value="Eukaryota"/>
</dbReference>
<accession>A0A0D3CGC9</accession>
<evidence type="ECO:0000313" key="4">
    <source>
        <dbReference type="Proteomes" id="UP000032141"/>
    </source>
</evidence>
<reference evidence="3" key="2">
    <citation type="submission" date="2015-03" db="UniProtKB">
        <authorList>
            <consortium name="EnsemblPlants"/>
        </authorList>
    </citation>
    <scope>IDENTIFICATION</scope>
</reference>
<dbReference type="eggNOG" id="KOG0017">
    <property type="taxonomic scope" value="Eukaryota"/>
</dbReference>